<keyword evidence="5 12" id="KW-0479">Metal-binding</keyword>
<evidence type="ECO:0000256" key="6">
    <source>
        <dbReference type="ARBA" id="ARBA00022801"/>
    </source>
</evidence>
<feature type="binding site" evidence="12">
    <location>
        <position position="112"/>
    </location>
    <ligand>
        <name>Mg(2+)</name>
        <dbReference type="ChEBI" id="CHEBI:18420"/>
        <label>2</label>
    </ligand>
</feature>
<feature type="binding site" evidence="12">
    <location>
        <position position="207"/>
    </location>
    <ligand>
        <name>substrate</name>
    </ligand>
</feature>
<feature type="binding site" evidence="12">
    <location>
        <position position="114"/>
    </location>
    <ligand>
        <name>Mg(2+)</name>
        <dbReference type="ChEBI" id="CHEBI:18420"/>
        <label>1</label>
    </ligand>
</feature>
<dbReference type="InterPro" id="IPR000146">
    <property type="entry name" value="FBPase_class-1"/>
</dbReference>
<comment type="catalytic activity">
    <reaction evidence="1 12">
        <text>beta-D-fructose 1,6-bisphosphate + H2O = beta-D-fructose 6-phosphate + phosphate</text>
        <dbReference type="Rhea" id="RHEA:11064"/>
        <dbReference type="ChEBI" id="CHEBI:15377"/>
        <dbReference type="ChEBI" id="CHEBI:32966"/>
        <dbReference type="ChEBI" id="CHEBI:43474"/>
        <dbReference type="ChEBI" id="CHEBI:57634"/>
        <dbReference type="EC" id="3.1.3.11"/>
    </reaction>
</comment>
<dbReference type="Gene3D" id="3.30.540.10">
    <property type="entry name" value="Fructose-1,6-Bisphosphatase, subunit A, domain 1"/>
    <property type="match status" value="1"/>
</dbReference>
<evidence type="ECO:0000256" key="8">
    <source>
        <dbReference type="ARBA" id="ARBA00023277"/>
    </source>
</evidence>
<dbReference type="FunFam" id="3.30.540.10:FF:000002">
    <property type="entry name" value="Fructose-1,6-bisphosphatase class 1"/>
    <property type="match status" value="1"/>
</dbReference>
<reference evidence="16" key="1">
    <citation type="submission" date="2016-08" db="EMBL/GenBank/DDBJ databases">
        <authorList>
            <person name="Seilhamer J.J."/>
        </authorList>
    </citation>
    <scope>NUCLEOTIDE SEQUENCE</scope>
    <source>
        <strain evidence="16">86</strain>
    </source>
</reference>
<keyword evidence="6 12" id="KW-0378">Hydrolase</keyword>
<dbReference type="PIRSF" id="PIRSF000904">
    <property type="entry name" value="FBPtase_SBPase"/>
    <property type="match status" value="1"/>
</dbReference>
<feature type="binding site" evidence="12">
    <location>
        <begin position="115"/>
        <end position="118"/>
    </location>
    <ligand>
        <name>substrate</name>
    </ligand>
</feature>
<sequence length="341" mass="37540">MTYRRITLPLFLVQEQRRLGGSGVFTALMTDICTTCKTISNEVNRGAMAGTMGYAGSRNVQGEEQKELDVLANDIFLYMIDQSGNWAGVASEELEDAYISRGSDGRYLLLFDPLDGSSNIGVNTAVGSIFSILRLPDGTDPSDERVYLQPGVRQVAAGYTIYGSSTMMVLTSGNGVNGFTLDHNIGVFVLTHPDMRIAEDTAEYAINASRERHWPAPIRRYVKECVAGAEGPRGKNFNTRWNAAMAAEVHRILMRGGVFMYPVDSENAPRGGHLRLLYEANPMAFIIEQAGGLAISGRERILDIMPERLHQRTGVILGSKNEVERIGRYYAEAEREETSAA</sequence>
<dbReference type="EC" id="3.1.3.11" evidence="3 12"/>
<comment type="caution">
    <text evidence="12">Lacks conserved residue(s) required for the propagation of feature annotation.</text>
</comment>
<dbReference type="InterPro" id="IPR033391">
    <property type="entry name" value="FBPase_N"/>
</dbReference>
<evidence type="ECO:0000256" key="1">
    <source>
        <dbReference type="ARBA" id="ARBA00001273"/>
    </source>
</evidence>
<dbReference type="GO" id="GO:0006002">
    <property type="term" value="P:fructose 6-phosphate metabolic process"/>
    <property type="evidence" value="ECO:0007669"/>
    <property type="project" value="TreeGrafter"/>
</dbReference>
<keyword evidence="7 12" id="KW-0460">Magnesium</keyword>
<dbReference type="InterPro" id="IPR044015">
    <property type="entry name" value="FBPase_C_dom"/>
</dbReference>
<evidence type="ECO:0000313" key="16">
    <source>
        <dbReference type="EMBL" id="SCM78836.1"/>
    </source>
</evidence>
<evidence type="ECO:0000256" key="12">
    <source>
        <dbReference type="HAMAP-Rule" id="MF_01855"/>
    </source>
</evidence>
<dbReference type="InterPro" id="IPR028343">
    <property type="entry name" value="FBPtase"/>
</dbReference>
<dbReference type="Gene3D" id="3.40.190.80">
    <property type="match status" value="1"/>
</dbReference>
<evidence type="ECO:0000256" key="10">
    <source>
        <dbReference type="ARBA" id="ARBA00072069"/>
    </source>
</evidence>
<feature type="binding site" evidence="12">
    <location>
        <position position="92"/>
    </location>
    <ligand>
        <name>Mg(2+)</name>
        <dbReference type="ChEBI" id="CHEBI:18420"/>
        <label>1</label>
    </ligand>
</feature>
<feature type="binding site" evidence="12">
    <location>
        <position position="279"/>
    </location>
    <ligand>
        <name>Mg(2+)</name>
        <dbReference type="ChEBI" id="CHEBI:18420"/>
        <label>2</label>
    </ligand>
</feature>
<feature type="binding site" evidence="12">
    <location>
        <position position="112"/>
    </location>
    <ligand>
        <name>Mg(2+)</name>
        <dbReference type="ChEBI" id="CHEBI:18420"/>
        <label>1</label>
    </ligand>
</feature>
<name>A0A212LMS7_9HYPH</name>
<evidence type="ECO:0000256" key="7">
    <source>
        <dbReference type="ARBA" id="ARBA00022842"/>
    </source>
</evidence>
<keyword evidence="8 12" id="KW-0119">Carbohydrate metabolism</keyword>
<dbReference type="PRINTS" id="PR00115">
    <property type="entry name" value="F16BPHPHTASE"/>
</dbReference>
<comment type="subunit">
    <text evidence="12">Homotetramer.</text>
</comment>
<proteinExistence type="inferred from homology"/>
<feature type="domain" description="Fructose-1-6-bisphosphatase class I N-terminal" evidence="14">
    <location>
        <begin position="6"/>
        <end position="193"/>
    </location>
</feature>
<dbReference type="FunFam" id="3.40.190.80:FF:000011">
    <property type="entry name" value="Fructose-1,6-bisphosphatase class 1"/>
    <property type="match status" value="1"/>
</dbReference>
<evidence type="ECO:0000256" key="3">
    <source>
        <dbReference type="ARBA" id="ARBA00013093"/>
    </source>
</evidence>
<evidence type="ECO:0000256" key="4">
    <source>
        <dbReference type="ARBA" id="ARBA00022490"/>
    </source>
</evidence>
<dbReference type="GO" id="GO:0006000">
    <property type="term" value="P:fructose metabolic process"/>
    <property type="evidence" value="ECO:0007669"/>
    <property type="project" value="TreeGrafter"/>
</dbReference>
<accession>A0A212LMS7</accession>
<evidence type="ECO:0000256" key="2">
    <source>
        <dbReference type="ARBA" id="ARBA00010941"/>
    </source>
</evidence>
<feature type="domain" description="Fructose-1-6-bisphosphatase class 1 C-terminal" evidence="15">
    <location>
        <begin position="197"/>
        <end position="330"/>
    </location>
</feature>
<comment type="pathway">
    <text evidence="9">Carbohydrate biosynthesis.</text>
</comment>
<organism evidence="16">
    <name type="scientific">uncultured Pleomorphomonas sp</name>
    <dbReference type="NCBI Taxonomy" id="442121"/>
    <lineage>
        <taxon>Bacteria</taxon>
        <taxon>Pseudomonadati</taxon>
        <taxon>Pseudomonadota</taxon>
        <taxon>Alphaproteobacteria</taxon>
        <taxon>Hyphomicrobiales</taxon>
        <taxon>Pleomorphomonadaceae</taxon>
        <taxon>Pleomorphomonas</taxon>
        <taxon>environmental samples</taxon>
    </lineage>
</organism>
<dbReference type="RefSeq" id="WP_100082300.1">
    <property type="nucleotide sequence ID" value="NZ_LT608334.1"/>
</dbReference>
<protein>
    <recommendedName>
        <fullName evidence="10 12">Fructose-1,6-bisphosphatase class 1</fullName>
        <shortName evidence="12">FBPase class 1</shortName>
        <ecNumber evidence="3 12">3.1.3.11</ecNumber>
    </recommendedName>
    <alternativeName>
        <fullName evidence="11 12">D-fructose-1,6-bisphosphate 1-phosphohydrolase class 1</fullName>
    </alternativeName>
</protein>
<comment type="cofactor">
    <cofactor evidence="12">
        <name>Mg(2+)</name>
        <dbReference type="ChEBI" id="CHEBI:18420"/>
    </cofactor>
    <text evidence="12">Binds 2 magnesium ions per subunit.</text>
</comment>
<gene>
    <name evidence="12 16" type="primary">fbp</name>
    <name evidence="16" type="ORF">KL86PLE_90103</name>
</gene>
<dbReference type="Pfam" id="PF18913">
    <property type="entry name" value="FBPase_C"/>
    <property type="match status" value="1"/>
</dbReference>
<dbReference type="GO" id="GO:0042132">
    <property type="term" value="F:fructose 1,6-bisphosphate 1-phosphatase activity"/>
    <property type="evidence" value="ECO:0007669"/>
    <property type="project" value="UniProtKB-UniRule"/>
</dbReference>
<evidence type="ECO:0000259" key="15">
    <source>
        <dbReference type="Pfam" id="PF18913"/>
    </source>
</evidence>
<dbReference type="GO" id="GO:0005986">
    <property type="term" value="P:sucrose biosynthetic process"/>
    <property type="evidence" value="ECO:0007669"/>
    <property type="project" value="TreeGrafter"/>
</dbReference>
<evidence type="ECO:0000256" key="5">
    <source>
        <dbReference type="ARBA" id="ARBA00022723"/>
    </source>
</evidence>
<comment type="subcellular location">
    <subcellularLocation>
        <location evidence="12">Cytoplasm</location>
    </subcellularLocation>
</comment>
<dbReference type="HAMAP" id="MF_01855">
    <property type="entry name" value="FBPase_class1"/>
    <property type="match status" value="1"/>
</dbReference>
<comment type="similarity">
    <text evidence="2 12 13">Belongs to the FBPase class 1 family.</text>
</comment>
<dbReference type="AlphaFoldDB" id="A0A212LMS7"/>
<dbReference type="PANTHER" id="PTHR11556:SF35">
    <property type="entry name" value="SEDOHEPTULOSE-1,7-BISPHOSPHATASE, CHLOROPLASTIC"/>
    <property type="match status" value="1"/>
</dbReference>
<dbReference type="GO" id="GO:0030388">
    <property type="term" value="P:fructose 1,6-bisphosphate metabolic process"/>
    <property type="evidence" value="ECO:0007669"/>
    <property type="project" value="TreeGrafter"/>
</dbReference>
<dbReference type="CDD" id="cd00354">
    <property type="entry name" value="FBPase"/>
    <property type="match status" value="1"/>
</dbReference>
<evidence type="ECO:0000256" key="11">
    <source>
        <dbReference type="ARBA" id="ARBA00081210"/>
    </source>
</evidence>
<evidence type="ECO:0000256" key="13">
    <source>
        <dbReference type="RuleBase" id="RU000508"/>
    </source>
</evidence>
<dbReference type="EMBL" id="FMJD01000013">
    <property type="protein sequence ID" value="SCM78836.1"/>
    <property type="molecule type" value="Genomic_DNA"/>
</dbReference>
<evidence type="ECO:0000256" key="9">
    <source>
        <dbReference type="ARBA" id="ARBA00024331"/>
    </source>
</evidence>
<dbReference type="GO" id="GO:0000287">
    <property type="term" value="F:magnesium ion binding"/>
    <property type="evidence" value="ECO:0007669"/>
    <property type="project" value="UniProtKB-UniRule"/>
</dbReference>
<evidence type="ECO:0000259" key="14">
    <source>
        <dbReference type="Pfam" id="PF00316"/>
    </source>
</evidence>
<dbReference type="GO" id="GO:0005829">
    <property type="term" value="C:cytosol"/>
    <property type="evidence" value="ECO:0007669"/>
    <property type="project" value="TreeGrafter"/>
</dbReference>
<dbReference type="PANTHER" id="PTHR11556">
    <property type="entry name" value="FRUCTOSE-1,6-BISPHOSPHATASE-RELATED"/>
    <property type="match status" value="1"/>
</dbReference>
<keyword evidence="4 12" id="KW-0963">Cytoplasm</keyword>
<dbReference type="NCBIfam" id="NF006779">
    <property type="entry name" value="PRK09293.1-3"/>
    <property type="match status" value="1"/>
</dbReference>
<dbReference type="Pfam" id="PF00316">
    <property type="entry name" value="FBPase"/>
    <property type="match status" value="1"/>
</dbReference>
<dbReference type="PIRSF" id="PIRSF500210">
    <property type="entry name" value="FBPtase"/>
    <property type="match status" value="1"/>
</dbReference>
<dbReference type="GO" id="GO:0006094">
    <property type="term" value="P:gluconeogenesis"/>
    <property type="evidence" value="ECO:0007669"/>
    <property type="project" value="UniProtKB-UniRule"/>
</dbReference>
<dbReference type="SUPFAM" id="SSF56655">
    <property type="entry name" value="Carbohydrate phosphatase"/>
    <property type="match status" value="1"/>
</dbReference>
<feature type="binding site" evidence="12">
    <location>
        <position position="115"/>
    </location>
    <ligand>
        <name>Mg(2+)</name>
        <dbReference type="ChEBI" id="CHEBI:18420"/>
        <label>2</label>
    </ligand>
</feature>